<gene>
    <name evidence="1" type="ORF">NEIELOOT_02625</name>
</gene>
<dbReference type="AlphaFoldDB" id="D4DU68"/>
<comment type="caution">
    <text evidence="1">The sequence shown here is derived from an EMBL/GenBank/DDBJ whole genome shotgun (WGS) entry which is preliminary data.</text>
</comment>
<reference evidence="1 2" key="1">
    <citation type="submission" date="2010-02" db="EMBL/GenBank/DDBJ databases">
        <authorList>
            <person name="Weinstock G."/>
            <person name="Sodergren E."/>
            <person name="Clifton S."/>
            <person name="Fulton L."/>
            <person name="Fulton B."/>
            <person name="Courtney L."/>
            <person name="Fronick C."/>
            <person name="Harrison M."/>
            <person name="Strong C."/>
            <person name="Farmer C."/>
            <person name="Delahaunty K."/>
            <person name="Markovic C."/>
            <person name="Hall O."/>
            <person name="Minx P."/>
            <person name="Tomlinson C."/>
            <person name="Mitreva M."/>
            <person name="Nelson J."/>
            <person name="Hou S."/>
            <person name="Wollam A."/>
            <person name="Pepin K.H."/>
            <person name="Johnson M."/>
            <person name="Bhonagiri V."/>
            <person name="Zhang X."/>
            <person name="Suruliraj S."/>
            <person name="Warren W."/>
            <person name="Chinwalla A."/>
            <person name="Mardis E.R."/>
            <person name="Wilson R.K."/>
        </authorList>
    </citation>
    <scope>NUCLEOTIDE SEQUENCE [LARGE SCALE GENOMIC DNA]</scope>
    <source>
        <strain evidence="1 2">ATCC 29315</strain>
    </source>
</reference>
<dbReference type="EMBL" id="ADBF01000253">
    <property type="protein sequence ID" value="EFE48651.1"/>
    <property type="molecule type" value="Genomic_DNA"/>
</dbReference>
<evidence type="ECO:0000313" key="2">
    <source>
        <dbReference type="Proteomes" id="UP000005536"/>
    </source>
</evidence>
<accession>D4DU68</accession>
<proteinExistence type="predicted"/>
<sequence length="44" mass="5170">MERFYRWGRFGCVIPCCSFTKLLFSDGRLVLVSQKLSFYAEAPF</sequence>
<protein>
    <submittedName>
        <fullName evidence="1">Uncharacterized protein</fullName>
    </submittedName>
</protein>
<dbReference type="Proteomes" id="UP000005536">
    <property type="component" value="Unassembled WGS sequence"/>
</dbReference>
<organism evidence="1 2">
    <name type="scientific">Neisseria elongata subsp. glycolytica ATCC 29315</name>
    <dbReference type="NCBI Taxonomy" id="546263"/>
    <lineage>
        <taxon>Bacteria</taxon>
        <taxon>Pseudomonadati</taxon>
        <taxon>Pseudomonadota</taxon>
        <taxon>Betaproteobacteria</taxon>
        <taxon>Neisseriales</taxon>
        <taxon>Neisseriaceae</taxon>
        <taxon>Neisseria</taxon>
    </lineage>
</organism>
<evidence type="ECO:0000313" key="1">
    <source>
        <dbReference type="EMBL" id="EFE48651.1"/>
    </source>
</evidence>
<name>D4DU68_NEIEG</name>